<dbReference type="Proteomes" id="UP001207468">
    <property type="component" value="Unassembled WGS sequence"/>
</dbReference>
<comment type="caution">
    <text evidence="1">The sequence shown here is derived from an EMBL/GenBank/DDBJ whole genome shotgun (WGS) entry which is preliminary data.</text>
</comment>
<keyword evidence="2" id="KW-1185">Reference proteome</keyword>
<evidence type="ECO:0000313" key="2">
    <source>
        <dbReference type="Proteomes" id="UP001207468"/>
    </source>
</evidence>
<organism evidence="1 2">
    <name type="scientific">Russula earlei</name>
    <dbReference type="NCBI Taxonomy" id="71964"/>
    <lineage>
        <taxon>Eukaryota</taxon>
        <taxon>Fungi</taxon>
        <taxon>Dikarya</taxon>
        <taxon>Basidiomycota</taxon>
        <taxon>Agaricomycotina</taxon>
        <taxon>Agaricomycetes</taxon>
        <taxon>Russulales</taxon>
        <taxon>Russulaceae</taxon>
        <taxon>Russula</taxon>
    </lineage>
</organism>
<reference evidence="1" key="1">
    <citation type="submission" date="2021-03" db="EMBL/GenBank/DDBJ databases">
        <title>Evolutionary priming and transition to the ectomycorrhizal habit in an iconic lineage of mushroom-forming fungi: is preadaptation a requirement?</title>
        <authorList>
            <consortium name="DOE Joint Genome Institute"/>
            <person name="Looney B.P."/>
            <person name="Miyauchi S."/>
            <person name="Morin E."/>
            <person name="Drula E."/>
            <person name="Courty P.E."/>
            <person name="Chicoki N."/>
            <person name="Fauchery L."/>
            <person name="Kohler A."/>
            <person name="Kuo A."/>
            <person name="LaButti K."/>
            <person name="Pangilinan J."/>
            <person name="Lipzen A."/>
            <person name="Riley R."/>
            <person name="Andreopoulos W."/>
            <person name="He G."/>
            <person name="Johnson J."/>
            <person name="Barry K.W."/>
            <person name="Grigoriev I.V."/>
            <person name="Nagy L."/>
            <person name="Hibbett D."/>
            <person name="Henrissat B."/>
            <person name="Matheny P.B."/>
            <person name="Labbe J."/>
            <person name="Martin A.F."/>
        </authorList>
    </citation>
    <scope>NUCLEOTIDE SEQUENCE</scope>
    <source>
        <strain evidence="1">BPL698</strain>
    </source>
</reference>
<sequence>MILEPPAGPYPVGATTFILPVRPAKVIGTAGVRTESGEIAPALRLEEVSFTAYYPASHSTTGERSRWLDWLPRYALPLAESVRGYSRFTGISQFLLWPLFFLFGSCIQVPALLKVSPLRTNRSPSMDPVPESMGQSMSQAPWPLIIFSHGLGGGATTYSKLCTHLASSGKVVLAMEHRDGTSPISRPRSERTGELSSQLYIPSDQVVWSGSENLNGFQDRRLAFRAEQIEFRKREIYLAYSAFRKLVMTGERGDLQTMDELSLDWEPWTGGWVRCHEGVTLMGHSFGGATVFALLTELSPKADDVSHIPVSRNIILDPWLEPLASPGPVPIIDPRLKSKHHKTLVINSESFTLWQDHFRRLKEVVPAWPESTLVTVVGAKHMSFSDIPFLTPIPIRDRAARPIINVIKTLALSFLDDTLPEVIRDLHKRKLEIKSDRSWFLAKKPKRRLVGQPGDAVIHRWGFDADIDNQGATETK</sequence>
<proteinExistence type="predicted"/>
<dbReference type="EMBL" id="JAGFNK010000123">
    <property type="protein sequence ID" value="KAI9507512.1"/>
    <property type="molecule type" value="Genomic_DNA"/>
</dbReference>
<protein>
    <submittedName>
        <fullName evidence="1">Platelet-activating factor acetylhydrolase, isoform II-domain-containing protein</fullName>
    </submittedName>
</protein>
<accession>A0ACC0U9H9</accession>
<evidence type="ECO:0000313" key="1">
    <source>
        <dbReference type="EMBL" id="KAI9507512.1"/>
    </source>
</evidence>
<name>A0ACC0U9H9_9AGAM</name>
<gene>
    <name evidence="1" type="ORF">F5148DRAFT_981286</name>
</gene>